<evidence type="ECO:0000313" key="1">
    <source>
        <dbReference type="EMBL" id="JAH57284.1"/>
    </source>
</evidence>
<dbReference type="AlphaFoldDB" id="A0A0E9TUE0"/>
<proteinExistence type="predicted"/>
<organism evidence="1">
    <name type="scientific">Anguilla anguilla</name>
    <name type="common">European freshwater eel</name>
    <name type="synonym">Muraena anguilla</name>
    <dbReference type="NCBI Taxonomy" id="7936"/>
    <lineage>
        <taxon>Eukaryota</taxon>
        <taxon>Metazoa</taxon>
        <taxon>Chordata</taxon>
        <taxon>Craniata</taxon>
        <taxon>Vertebrata</taxon>
        <taxon>Euteleostomi</taxon>
        <taxon>Actinopterygii</taxon>
        <taxon>Neopterygii</taxon>
        <taxon>Teleostei</taxon>
        <taxon>Anguilliformes</taxon>
        <taxon>Anguillidae</taxon>
        <taxon>Anguilla</taxon>
    </lineage>
</organism>
<accession>A0A0E9TUE0</accession>
<dbReference type="EMBL" id="GBXM01051293">
    <property type="protein sequence ID" value="JAH57284.1"/>
    <property type="molecule type" value="Transcribed_RNA"/>
</dbReference>
<sequence>MSTSHTLYCFQTPDILGKILKQHSSAACTHFTFLTSKNQNTEWPK</sequence>
<reference evidence="1" key="1">
    <citation type="submission" date="2014-11" db="EMBL/GenBank/DDBJ databases">
        <authorList>
            <person name="Amaro Gonzalez C."/>
        </authorList>
    </citation>
    <scope>NUCLEOTIDE SEQUENCE</scope>
</reference>
<reference evidence="1" key="2">
    <citation type="journal article" date="2015" name="Fish Shellfish Immunol.">
        <title>Early steps in the European eel (Anguilla anguilla)-Vibrio vulnificus interaction in the gills: Role of the RtxA13 toxin.</title>
        <authorList>
            <person name="Callol A."/>
            <person name="Pajuelo D."/>
            <person name="Ebbesson L."/>
            <person name="Teles M."/>
            <person name="MacKenzie S."/>
            <person name="Amaro C."/>
        </authorList>
    </citation>
    <scope>NUCLEOTIDE SEQUENCE</scope>
</reference>
<protein>
    <submittedName>
        <fullName evidence="1">Uncharacterized protein</fullName>
    </submittedName>
</protein>
<name>A0A0E9TUE0_ANGAN</name>